<evidence type="ECO:0000313" key="3">
    <source>
        <dbReference type="Proteomes" id="UP001596380"/>
    </source>
</evidence>
<evidence type="ECO:0000313" key="2">
    <source>
        <dbReference type="EMBL" id="MFC6884493.1"/>
    </source>
</evidence>
<dbReference type="Proteomes" id="UP001596380">
    <property type="component" value="Unassembled WGS sequence"/>
</dbReference>
<feature type="region of interest" description="Disordered" evidence="1">
    <location>
        <begin position="33"/>
        <end position="77"/>
    </location>
</feature>
<proteinExistence type="predicted"/>
<dbReference type="EMBL" id="JBHSXS010000028">
    <property type="protein sequence ID" value="MFC6884493.1"/>
    <property type="molecule type" value="Genomic_DNA"/>
</dbReference>
<protein>
    <recommendedName>
        <fullName evidence="4">DUF3558 domain-containing protein</fullName>
    </recommendedName>
</protein>
<evidence type="ECO:0000256" key="1">
    <source>
        <dbReference type="SAM" id="MobiDB-lite"/>
    </source>
</evidence>
<feature type="non-terminal residue" evidence="2">
    <location>
        <position position="1"/>
    </location>
</feature>
<accession>A0ABW2CRQ2</accession>
<feature type="compositionally biased region" description="Low complexity" evidence="1">
    <location>
        <begin position="52"/>
        <end position="75"/>
    </location>
</feature>
<sequence>KGAHGQGRHRVPARGGADAAAAGAAVAAVVLAWPDGGDGGEDGTGKGGGAARTGQGRPSASSSRAASGTARFASAPSPCGFISVERAARIVPHAEQLRSDPGDDGKGLSRTGCVWQGGGVSKPGAPTTDTLTVTLSANPAAPGTDPSALAHGRFAEARKTAMPVGTAPDPDESFRDLPGLGDEAFLHERRAGKPSATVHLRIGNLVAEVELRTERRGQGARMSDGALKAAQWVRAALERS</sequence>
<keyword evidence="3" id="KW-1185">Reference proteome</keyword>
<comment type="caution">
    <text evidence="2">The sequence shown here is derived from an EMBL/GenBank/DDBJ whole genome shotgun (WGS) entry which is preliminary data.</text>
</comment>
<name>A0ABW2CRQ2_9ACTN</name>
<feature type="compositionally biased region" description="Basic and acidic residues" evidence="1">
    <location>
        <begin position="95"/>
        <end position="107"/>
    </location>
</feature>
<organism evidence="2 3">
    <name type="scientific">Actinomadura yumaensis</name>
    <dbReference type="NCBI Taxonomy" id="111807"/>
    <lineage>
        <taxon>Bacteria</taxon>
        <taxon>Bacillati</taxon>
        <taxon>Actinomycetota</taxon>
        <taxon>Actinomycetes</taxon>
        <taxon>Streptosporangiales</taxon>
        <taxon>Thermomonosporaceae</taxon>
        <taxon>Actinomadura</taxon>
    </lineage>
</organism>
<gene>
    <name evidence="2" type="ORF">ACFQKB_32365</name>
</gene>
<feature type="region of interest" description="Disordered" evidence="1">
    <location>
        <begin position="93"/>
        <end position="127"/>
    </location>
</feature>
<reference evidence="3" key="1">
    <citation type="journal article" date="2019" name="Int. J. Syst. Evol. Microbiol.">
        <title>The Global Catalogue of Microorganisms (GCM) 10K type strain sequencing project: providing services to taxonomists for standard genome sequencing and annotation.</title>
        <authorList>
            <consortium name="The Broad Institute Genomics Platform"/>
            <consortium name="The Broad Institute Genome Sequencing Center for Infectious Disease"/>
            <person name="Wu L."/>
            <person name="Ma J."/>
        </authorList>
    </citation>
    <scope>NUCLEOTIDE SEQUENCE [LARGE SCALE GENOMIC DNA]</scope>
    <source>
        <strain evidence="3">JCM 3369</strain>
    </source>
</reference>
<evidence type="ECO:0008006" key="4">
    <source>
        <dbReference type="Google" id="ProtNLM"/>
    </source>
</evidence>